<reference evidence="10" key="1">
    <citation type="submission" date="2020-05" db="EMBL/GenBank/DDBJ databases">
        <title>WGS assembly of Panicum virgatum.</title>
        <authorList>
            <person name="Lovell J.T."/>
            <person name="Jenkins J."/>
            <person name="Shu S."/>
            <person name="Juenger T.E."/>
            <person name="Schmutz J."/>
        </authorList>
    </citation>
    <scope>NUCLEOTIDE SEQUENCE</scope>
    <source>
        <strain evidence="10">AP13</strain>
    </source>
</reference>
<keyword evidence="11" id="KW-1185">Reference proteome</keyword>
<keyword evidence="2 8" id="KW-0812">Transmembrane</keyword>
<keyword evidence="5 7" id="KW-0040">ANK repeat</keyword>
<dbReference type="EMBL" id="CM029045">
    <property type="protein sequence ID" value="KAG2598131.1"/>
    <property type="molecule type" value="Genomic_DNA"/>
</dbReference>
<dbReference type="PROSITE" id="PS50297">
    <property type="entry name" value="ANK_REP_REGION"/>
    <property type="match status" value="2"/>
</dbReference>
<feature type="domain" description="PGG" evidence="9">
    <location>
        <begin position="410"/>
        <end position="514"/>
    </location>
</feature>
<feature type="repeat" description="ANK" evidence="7">
    <location>
        <begin position="218"/>
        <end position="250"/>
    </location>
</feature>
<evidence type="ECO:0000256" key="8">
    <source>
        <dbReference type="SAM" id="Phobius"/>
    </source>
</evidence>
<gene>
    <name evidence="10" type="ORF">PVAP13_5KG332900</name>
</gene>
<organism evidence="10 11">
    <name type="scientific">Panicum virgatum</name>
    <name type="common">Blackwell switchgrass</name>
    <dbReference type="NCBI Taxonomy" id="38727"/>
    <lineage>
        <taxon>Eukaryota</taxon>
        <taxon>Viridiplantae</taxon>
        <taxon>Streptophyta</taxon>
        <taxon>Embryophyta</taxon>
        <taxon>Tracheophyta</taxon>
        <taxon>Spermatophyta</taxon>
        <taxon>Magnoliopsida</taxon>
        <taxon>Liliopsida</taxon>
        <taxon>Poales</taxon>
        <taxon>Poaceae</taxon>
        <taxon>PACMAD clade</taxon>
        <taxon>Panicoideae</taxon>
        <taxon>Panicodae</taxon>
        <taxon>Paniceae</taxon>
        <taxon>Panicinae</taxon>
        <taxon>Panicum</taxon>
        <taxon>Panicum sect. Hiantes</taxon>
    </lineage>
</organism>
<dbReference type="AlphaFoldDB" id="A0A8T0SI03"/>
<comment type="subcellular location">
    <subcellularLocation>
        <location evidence="1">Membrane</location>
        <topology evidence="1">Multi-pass membrane protein</topology>
    </subcellularLocation>
</comment>
<dbReference type="PANTHER" id="PTHR24186">
    <property type="entry name" value="PROTEIN PHOSPHATASE 1 REGULATORY SUBUNIT"/>
    <property type="match status" value="1"/>
</dbReference>
<dbReference type="SMART" id="SM00248">
    <property type="entry name" value="ANK"/>
    <property type="match status" value="9"/>
</dbReference>
<dbReference type="InterPro" id="IPR036770">
    <property type="entry name" value="Ankyrin_rpt-contain_sf"/>
</dbReference>
<evidence type="ECO:0000256" key="3">
    <source>
        <dbReference type="ARBA" id="ARBA00022737"/>
    </source>
</evidence>
<feature type="transmembrane region" description="Helical" evidence="8">
    <location>
        <begin position="457"/>
        <end position="478"/>
    </location>
</feature>
<proteinExistence type="predicted"/>
<dbReference type="Proteomes" id="UP000823388">
    <property type="component" value="Chromosome 5K"/>
</dbReference>
<dbReference type="InterPro" id="IPR026961">
    <property type="entry name" value="PGG_dom"/>
</dbReference>
<dbReference type="SUPFAM" id="SSF48403">
    <property type="entry name" value="Ankyrin repeat"/>
    <property type="match status" value="1"/>
</dbReference>
<dbReference type="Gene3D" id="1.25.40.20">
    <property type="entry name" value="Ankyrin repeat-containing domain"/>
    <property type="match status" value="3"/>
</dbReference>
<comment type="caution">
    <text evidence="10">The sequence shown here is derived from an EMBL/GenBank/DDBJ whole genome shotgun (WGS) entry which is preliminary data.</text>
</comment>
<dbReference type="OrthoDB" id="10040922at2759"/>
<feature type="transmembrane region" description="Helical" evidence="8">
    <location>
        <begin position="522"/>
        <end position="544"/>
    </location>
</feature>
<feature type="transmembrane region" description="Helical" evidence="8">
    <location>
        <begin position="417"/>
        <end position="437"/>
    </location>
</feature>
<dbReference type="Pfam" id="PF13962">
    <property type="entry name" value="PGG"/>
    <property type="match status" value="1"/>
</dbReference>
<evidence type="ECO:0000256" key="4">
    <source>
        <dbReference type="ARBA" id="ARBA00022989"/>
    </source>
</evidence>
<protein>
    <recommendedName>
        <fullName evidence="9">PGG domain-containing protein</fullName>
    </recommendedName>
</protein>
<dbReference type="Pfam" id="PF12796">
    <property type="entry name" value="Ank_2"/>
    <property type="match status" value="3"/>
</dbReference>
<evidence type="ECO:0000256" key="5">
    <source>
        <dbReference type="ARBA" id="ARBA00023043"/>
    </source>
</evidence>
<dbReference type="PANTHER" id="PTHR24186:SF50">
    <property type="entry name" value="ANKYRIN REPEAT-CONTAINING PROTEIN ITN1-LIKE ISOFORM X1"/>
    <property type="match status" value="1"/>
</dbReference>
<feature type="transmembrane region" description="Helical" evidence="8">
    <location>
        <begin position="490"/>
        <end position="516"/>
    </location>
</feature>
<feature type="repeat" description="ANK" evidence="7">
    <location>
        <begin position="319"/>
        <end position="352"/>
    </location>
</feature>
<evidence type="ECO:0000313" key="10">
    <source>
        <dbReference type="EMBL" id="KAG2598131.1"/>
    </source>
</evidence>
<keyword evidence="4 8" id="KW-1133">Transmembrane helix</keyword>
<evidence type="ECO:0000256" key="7">
    <source>
        <dbReference type="PROSITE-ProRule" id="PRU00023"/>
    </source>
</evidence>
<dbReference type="InterPro" id="IPR002110">
    <property type="entry name" value="Ankyrin_rpt"/>
</dbReference>
<evidence type="ECO:0000259" key="9">
    <source>
        <dbReference type="Pfam" id="PF13962"/>
    </source>
</evidence>
<evidence type="ECO:0000256" key="6">
    <source>
        <dbReference type="ARBA" id="ARBA00023136"/>
    </source>
</evidence>
<evidence type="ECO:0000256" key="2">
    <source>
        <dbReference type="ARBA" id="ARBA00022692"/>
    </source>
</evidence>
<keyword evidence="3" id="KW-0677">Repeat</keyword>
<dbReference type="GO" id="GO:0005886">
    <property type="term" value="C:plasma membrane"/>
    <property type="evidence" value="ECO:0007669"/>
    <property type="project" value="TreeGrafter"/>
</dbReference>
<name>A0A8T0SI03_PANVG</name>
<evidence type="ECO:0000256" key="1">
    <source>
        <dbReference type="ARBA" id="ARBA00004141"/>
    </source>
</evidence>
<evidence type="ECO:0000313" key="11">
    <source>
        <dbReference type="Proteomes" id="UP000823388"/>
    </source>
</evidence>
<feature type="repeat" description="ANK" evidence="7">
    <location>
        <begin position="68"/>
        <end position="90"/>
    </location>
</feature>
<sequence>MESALYKAATQGKVERLRQLVVGDPSILKSMTAHHDTALHLAAWHGHVEFAREVLDWDEELFVARNDDGNTPLHLAAKAGRLEVAELLVRYAVAWPQDEISRPLSMTNYLSITNYAGNSALHEAVRNRMVSVAVALLSADPSGGYALNARMESPLQIAAREGLFHVVQRILDYSWVEQEYMPSPSGTALHQAVLGNNRRIVAILLEKRPHLIDLTDAHGNNALHYAAEKNHPHAVEVLLRKRMELAHMSNGESMPPLHVAVHYGSTDAIKALLRICPDVVDGYGRNAFHASATFGNTHSLRWLLRHVRPAEPLNRVDIGGNTPLHKAASMSHVQCALLLLRDRRVDPCIRNHNGQTARSLLETKLATGEMNTYEMELLKQLKQQESLRCRMQNVPPAVPVRRRPLSNKDFDSVVDSYFLAATLITTVSFAATFTMPGGYDQTSGITLHAHSTAFRTFVVSNTVAMCSSIVVIFLLIWARQEPVKLRLHNLFWSQILTVIACLSMLLSLMTTVYITVAPKAPWPAYAVIAIATSSPALFFIITWIGTW</sequence>
<dbReference type="PROSITE" id="PS50088">
    <property type="entry name" value="ANK_REPEAT"/>
    <property type="match status" value="3"/>
</dbReference>
<accession>A0A8T0SI03</accession>
<keyword evidence="6 8" id="KW-0472">Membrane</keyword>